<dbReference type="RefSeq" id="WP_275226893.1">
    <property type="nucleotide sequence ID" value="NZ_JARESE010000010.1"/>
</dbReference>
<dbReference type="InterPro" id="IPR018964">
    <property type="entry name" value="Phage_phiJL001_Gp84_C"/>
</dbReference>
<protein>
    <submittedName>
        <fullName evidence="2">DUF2163 domain-containing protein</fullName>
    </submittedName>
</protein>
<feature type="domain" description="Bacteriophage phiJL001 Gp84 C-terminal" evidence="1">
    <location>
        <begin position="189"/>
        <end position="264"/>
    </location>
</feature>
<dbReference type="Proteomes" id="UP001216253">
    <property type="component" value="Unassembled WGS sequence"/>
</dbReference>
<reference evidence="2 3" key="1">
    <citation type="submission" date="2023-03" db="EMBL/GenBank/DDBJ databases">
        <title>NovoSphingobium album sp. nov. isolated from polycyclic aromatic hydrocarbons- and heavy-metal polluted soil.</title>
        <authorList>
            <person name="Liu Z."/>
            <person name="Wang K."/>
        </authorList>
    </citation>
    <scope>NUCLEOTIDE SEQUENCE [LARGE SCALE GENOMIC DNA]</scope>
    <source>
        <strain evidence="2 3">H3SJ31-1</strain>
    </source>
</reference>
<accession>A0ABT5WL86</accession>
<sequence>MTRAWFSGDLETIATFWQLLRRDGFAFGFTAHDRDLWFDGILHRASPGMIPSALRKSGDFEPDSADVRGALSHDAIRARDLADGRFDGARVRIGVIDWESGEREVLYRGAIGGVTEEDGHFAAELVSRKADLLRDPVPRTSPACRAAFCGPGCTRNPAFHTREAQALALDTATNAIAITAGLAPADHVGGMVVWLDGPQAGKRMQAVALNEAGKLVLDTPIDPATPPGTPILIREGCDHTLDTCATRFGNAVNFQGEPFLPGNDLLTRYPSPPA</sequence>
<keyword evidence="3" id="KW-1185">Reference proteome</keyword>
<gene>
    <name evidence="2" type="ORF">PYV00_03645</name>
</gene>
<dbReference type="InterPro" id="IPR011928">
    <property type="entry name" value="Phage_phiJL001_Gp84"/>
</dbReference>
<comment type="caution">
    <text evidence="2">The sequence shown here is derived from an EMBL/GenBank/DDBJ whole genome shotgun (WGS) entry which is preliminary data.</text>
</comment>
<dbReference type="Pfam" id="PF09356">
    <property type="entry name" value="Phage_BR0599"/>
    <property type="match status" value="1"/>
</dbReference>
<name>A0ABT5WL86_9SPHN</name>
<proteinExistence type="predicted"/>
<dbReference type="EMBL" id="JARESE010000010">
    <property type="protein sequence ID" value="MDE8650814.1"/>
    <property type="molecule type" value="Genomic_DNA"/>
</dbReference>
<evidence type="ECO:0000313" key="3">
    <source>
        <dbReference type="Proteomes" id="UP001216253"/>
    </source>
</evidence>
<evidence type="ECO:0000259" key="1">
    <source>
        <dbReference type="Pfam" id="PF09356"/>
    </source>
</evidence>
<organism evidence="2 3">
    <name type="scientific">Novosphingobium album</name>
    <name type="common">ex Liu et al. 2023</name>
    <dbReference type="NCBI Taxonomy" id="3031130"/>
    <lineage>
        <taxon>Bacteria</taxon>
        <taxon>Pseudomonadati</taxon>
        <taxon>Pseudomonadota</taxon>
        <taxon>Alphaproteobacteria</taxon>
        <taxon>Sphingomonadales</taxon>
        <taxon>Sphingomonadaceae</taxon>
        <taxon>Novosphingobium</taxon>
    </lineage>
</organism>
<evidence type="ECO:0000313" key="2">
    <source>
        <dbReference type="EMBL" id="MDE8650814.1"/>
    </source>
</evidence>
<dbReference type="Pfam" id="PF09931">
    <property type="entry name" value="Phage_phiJL001_Gp84_N"/>
    <property type="match status" value="1"/>
</dbReference>
<dbReference type="NCBIfam" id="TIGR02218">
    <property type="entry name" value="phg_TIGR02218"/>
    <property type="match status" value="1"/>
</dbReference>